<dbReference type="PANTHER" id="PTHR24346">
    <property type="entry name" value="MAP/MICROTUBULE AFFINITY-REGULATING KINASE"/>
    <property type="match status" value="1"/>
</dbReference>
<dbReference type="Proteomes" id="UP001591681">
    <property type="component" value="Unassembled WGS sequence"/>
</dbReference>
<evidence type="ECO:0000256" key="2">
    <source>
        <dbReference type="ARBA" id="ARBA00006692"/>
    </source>
</evidence>
<dbReference type="SUPFAM" id="SSF56112">
    <property type="entry name" value="Protein kinase-like (PK-like)"/>
    <property type="match status" value="1"/>
</dbReference>
<dbReference type="SMART" id="SM00220">
    <property type="entry name" value="S_TKc"/>
    <property type="match status" value="1"/>
</dbReference>
<dbReference type="PROSITE" id="PS00108">
    <property type="entry name" value="PROTEIN_KINASE_ST"/>
    <property type="match status" value="1"/>
</dbReference>
<keyword evidence="10 16" id="KW-0067">ATP-binding</keyword>
<evidence type="ECO:0000256" key="10">
    <source>
        <dbReference type="ARBA" id="ARBA00022840"/>
    </source>
</evidence>
<dbReference type="AlphaFoldDB" id="A0ABD1KKQ8"/>
<keyword evidence="7" id="KW-0479">Metal-binding</keyword>
<evidence type="ECO:0000256" key="13">
    <source>
        <dbReference type="ARBA" id="ARBA00048679"/>
    </source>
</evidence>
<evidence type="ECO:0000256" key="9">
    <source>
        <dbReference type="ARBA" id="ARBA00022777"/>
    </source>
</evidence>
<keyword evidence="9" id="KW-0418">Kinase</keyword>
<keyword evidence="5" id="KW-0597">Phosphoprotein</keyword>
<comment type="catalytic activity">
    <reaction evidence="13">
        <text>L-seryl-[protein] + ATP = O-phospho-L-seryl-[protein] + ADP + H(+)</text>
        <dbReference type="Rhea" id="RHEA:17989"/>
        <dbReference type="Rhea" id="RHEA-COMP:9863"/>
        <dbReference type="Rhea" id="RHEA-COMP:11604"/>
        <dbReference type="ChEBI" id="CHEBI:15378"/>
        <dbReference type="ChEBI" id="CHEBI:29999"/>
        <dbReference type="ChEBI" id="CHEBI:30616"/>
        <dbReference type="ChEBI" id="CHEBI:83421"/>
        <dbReference type="ChEBI" id="CHEBI:456216"/>
        <dbReference type="EC" id="2.7.11.1"/>
    </reaction>
</comment>
<evidence type="ECO:0000256" key="16">
    <source>
        <dbReference type="PROSITE-ProRule" id="PRU10141"/>
    </source>
</evidence>
<evidence type="ECO:0000256" key="17">
    <source>
        <dbReference type="RuleBase" id="RU000304"/>
    </source>
</evidence>
<keyword evidence="6" id="KW-0808">Transferase</keyword>
<keyword evidence="4 17" id="KW-0723">Serine/threonine-protein kinase</keyword>
<dbReference type="Pfam" id="PF00069">
    <property type="entry name" value="Pkinase"/>
    <property type="match status" value="1"/>
</dbReference>
<evidence type="ECO:0000256" key="12">
    <source>
        <dbReference type="ARBA" id="ARBA00047899"/>
    </source>
</evidence>
<evidence type="ECO:0000256" key="6">
    <source>
        <dbReference type="ARBA" id="ARBA00022679"/>
    </source>
</evidence>
<dbReference type="GO" id="GO:0005524">
    <property type="term" value="F:ATP binding"/>
    <property type="evidence" value="ECO:0007669"/>
    <property type="project" value="UniProtKB-UniRule"/>
</dbReference>
<dbReference type="GO" id="GO:0004674">
    <property type="term" value="F:protein serine/threonine kinase activity"/>
    <property type="evidence" value="ECO:0007669"/>
    <property type="project" value="UniProtKB-KW"/>
</dbReference>
<evidence type="ECO:0000256" key="15">
    <source>
        <dbReference type="ARBA" id="ARBA00080118"/>
    </source>
</evidence>
<sequence>MPMGEKQVAQNGPRHRLWSLSDSEECAKDEEESGLKKHLTPLERLTMNMCHDEKTLKELLVGRRVGFYQVRGQIGSGSFSKVKLAFHALTKDKVAIKILDKLRLDAQSLRMLSREISSMETLQHPNVVRLYEVMETPCRMYLVLEYAGGGDLYTRISTQGRLTDAFCKIVFAQILSAIKHMHENNVIHRDLKAENVLFTGEACIKVADLGFSTRVKNRSDILDTFCGSPPYAAPELFRDDNYMGPPVDIWAMGVLLFFMSTGTMPFRAETLNKLRRCILDGSYSIPTWVSAPCQRLIRGILRRDPSERCALDQMLGCEWLLPVEMFRPRAPLQMNPMALVEADPESLLEEEEEVKARLEELGITMDHITNNQGKGSRCAITGVYRILIHRAQKSRGAERLPVIRGVVKDPKRDSLRAYRSLRHTSKFCVIA</sequence>
<name>A0ABD1KKQ8_9TELE</name>
<evidence type="ECO:0000256" key="14">
    <source>
        <dbReference type="ARBA" id="ARBA00069491"/>
    </source>
</evidence>
<gene>
    <name evidence="19" type="ORF">ACEWY4_004144</name>
</gene>
<evidence type="ECO:0000313" key="20">
    <source>
        <dbReference type="Proteomes" id="UP001591681"/>
    </source>
</evidence>
<dbReference type="FunFam" id="1.10.510.10:FF:000346">
    <property type="entry name" value="Serine/threonine-protein kinase NIM1"/>
    <property type="match status" value="1"/>
</dbReference>
<protein>
    <recommendedName>
        <fullName evidence="14">Serine/threonine-protein kinase NIM1</fullName>
        <ecNumber evidence="3">2.7.11.1</ecNumber>
    </recommendedName>
    <alternativeName>
        <fullName evidence="15">NIM1 serine/threonine-protein kinase</fullName>
    </alternativeName>
</protein>
<dbReference type="GO" id="GO:0046872">
    <property type="term" value="F:metal ion binding"/>
    <property type="evidence" value="ECO:0007669"/>
    <property type="project" value="UniProtKB-KW"/>
</dbReference>
<comment type="catalytic activity">
    <reaction evidence="12">
        <text>L-threonyl-[protein] + ATP = O-phospho-L-threonyl-[protein] + ADP + H(+)</text>
        <dbReference type="Rhea" id="RHEA:46608"/>
        <dbReference type="Rhea" id="RHEA-COMP:11060"/>
        <dbReference type="Rhea" id="RHEA-COMP:11605"/>
        <dbReference type="ChEBI" id="CHEBI:15378"/>
        <dbReference type="ChEBI" id="CHEBI:30013"/>
        <dbReference type="ChEBI" id="CHEBI:30616"/>
        <dbReference type="ChEBI" id="CHEBI:61977"/>
        <dbReference type="ChEBI" id="CHEBI:456216"/>
        <dbReference type="EC" id="2.7.11.1"/>
    </reaction>
</comment>
<organism evidence="19 20">
    <name type="scientific">Coilia grayii</name>
    <name type="common">Gray's grenadier anchovy</name>
    <dbReference type="NCBI Taxonomy" id="363190"/>
    <lineage>
        <taxon>Eukaryota</taxon>
        <taxon>Metazoa</taxon>
        <taxon>Chordata</taxon>
        <taxon>Craniata</taxon>
        <taxon>Vertebrata</taxon>
        <taxon>Euteleostomi</taxon>
        <taxon>Actinopterygii</taxon>
        <taxon>Neopterygii</taxon>
        <taxon>Teleostei</taxon>
        <taxon>Clupei</taxon>
        <taxon>Clupeiformes</taxon>
        <taxon>Clupeoidei</taxon>
        <taxon>Engraulidae</taxon>
        <taxon>Coilinae</taxon>
        <taxon>Coilia</taxon>
    </lineage>
</organism>
<evidence type="ECO:0000256" key="1">
    <source>
        <dbReference type="ARBA" id="ARBA00001946"/>
    </source>
</evidence>
<reference evidence="19 20" key="1">
    <citation type="submission" date="2024-09" db="EMBL/GenBank/DDBJ databases">
        <title>A chromosome-level genome assembly of Gray's grenadier anchovy, Coilia grayii.</title>
        <authorList>
            <person name="Fu Z."/>
        </authorList>
    </citation>
    <scope>NUCLEOTIDE SEQUENCE [LARGE SCALE GENOMIC DNA]</scope>
    <source>
        <strain evidence="19">G4</strain>
        <tissue evidence="19">Muscle</tissue>
    </source>
</reference>
<evidence type="ECO:0000256" key="7">
    <source>
        <dbReference type="ARBA" id="ARBA00022723"/>
    </source>
</evidence>
<keyword evidence="8 16" id="KW-0547">Nucleotide-binding</keyword>
<feature type="binding site" evidence="16">
    <location>
        <position position="97"/>
    </location>
    <ligand>
        <name>ATP</name>
        <dbReference type="ChEBI" id="CHEBI:30616"/>
    </ligand>
</feature>
<dbReference type="EMBL" id="JBHFQA010000004">
    <property type="protein sequence ID" value="KAL2099750.1"/>
    <property type="molecule type" value="Genomic_DNA"/>
</dbReference>
<accession>A0ABD1KKQ8</accession>
<dbReference type="InterPro" id="IPR000719">
    <property type="entry name" value="Prot_kinase_dom"/>
</dbReference>
<dbReference type="InterPro" id="IPR011009">
    <property type="entry name" value="Kinase-like_dom_sf"/>
</dbReference>
<dbReference type="PANTHER" id="PTHR24346:SF35">
    <property type="entry name" value="SERINE_THREONINE-PROTEIN KINASE NIM1-LIKE"/>
    <property type="match status" value="1"/>
</dbReference>
<dbReference type="PROSITE" id="PS50011">
    <property type="entry name" value="PROTEIN_KINASE_DOM"/>
    <property type="match status" value="1"/>
</dbReference>
<dbReference type="EC" id="2.7.11.1" evidence="3"/>
<comment type="similarity">
    <text evidence="2">Belongs to the protein kinase superfamily. CAMK Ser/Thr protein kinase family.</text>
</comment>
<evidence type="ECO:0000256" key="8">
    <source>
        <dbReference type="ARBA" id="ARBA00022741"/>
    </source>
</evidence>
<dbReference type="InterPro" id="IPR008271">
    <property type="entry name" value="Ser/Thr_kinase_AS"/>
</dbReference>
<evidence type="ECO:0000256" key="4">
    <source>
        <dbReference type="ARBA" id="ARBA00022527"/>
    </source>
</evidence>
<comment type="cofactor">
    <cofactor evidence="1">
        <name>Mg(2+)</name>
        <dbReference type="ChEBI" id="CHEBI:18420"/>
    </cofactor>
</comment>
<dbReference type="Gene3D" id="1.10.510.10">
    <property type="entry name" value="Transferase(Phosphotransferase) domain 1"/>
    <property type="match status" value="1"/>
</dbReference>
<keyword evidence="20" id="KW-1185">Reference proteome</keyword>
<evidence type="ECO:0000256" key="5">
    <source>
        <dbReference type="ARBA" id="ARBA00022553"/>
    </source>
</evidence>
<evidence type="ECO:0000313" key="19">
    <source>
        <dbReference type="EMBL" id="KAL2099750.1"/>
    </source>
</evidence>
<evidence type="ECO:0000256" key="3">
    <source>
        <dbReference type="ARBA" id="ARBA00012513"/>
    </source>
</evidence>
<dbReference type="PROSITE" id="PS00107">
    <property type="entry name" value="PROTEIN_KINASE_ATP"/>
    <property type="match status" value="1"/>
</dbReference>
<evidence type="ECO:0000259" key="18">
    <source>
        <dbReference type="PROSITE" id="PS50011"/>
    </source>
</evidence>
<keyword evidence="11" id="KW-0460">Magnesium</keyword>
<feature type="domain" description="Protein kinase" evidence="18">
    <location>
        <begin position="68"/>
        <end position="320"/>
    </location>
</feature>
<proteinExistence type="inferred from homology"/>
<comment type="caution">
    <text evidence="19">The sequence shown here is derived from an EMBL/GenBank/DDBJ whole genome shotgun (WGS) entry which is preliminary data.</text>
</comment>
<dbReference type="FunFam" id="3.30.200.20:FF:000003">
    <property type="entry name" value="Non-specific serine/threonine protein kinase"/>
    <property type="match status" value="1"/>
</dbReference>
<dbReference type="InterPro" id="IPR017441">
    <property type="entry name" value="Protein_kinase_ATP_BS"/>
</dbReference>
<evidence type="ECO:0000256" key="11">
    <source>
        <dbReference type="ARBA" id="ARBA00022842"/>
    </source>
</evidence>